<reference evidence="5" key="2">
    <citation type="submission" date="2020-09" db="EMBL/GenBank/DDBJ databases">
        <authorList>
            <person name="Sun Q."/>
            <person name="Zhou Y."/>
        </authorList>
    </citation>
    <scope>NUCLEOTIDE SEQUENCE</scope>
    <source>
        <strain evidence="5">CGMCC 4.7430</strain>
    </source>
</reference>
<dbReference type="Proteomes" id="UP000660745">
    <property type="component" value="Unassembled WGS sequence"/>
</dbReference>
<evidence type="ECO:0000256" key="1">
    <source>
        <dbReference type="ARBA" id="ARBA00022737"/>
    </source>
</evidence>
<accession>A0A918E7X5</accession>
<dbReference type="SUPFAM" id="SSF48403">
    <property type="entry name" value="Ankyrin repeat"/>
    <property type="match status" value="1"/>
</dbReference>
<dbReference type="RefSeq" id="WP_189141351.1">
    <property type="nucleotide sequence ID" value="NZ_BMNK01000009.1"/>
</dbReference>
<proteinExistence type="predicted"/>
<reference evidence="5" key="1">
    <citation type="journal article" date="2014" name="Int. J. Syst. Evol. Microbiol.">
        <title>Complete genome sequence of Corynebacterium casei LMG S-19264T (=DSM 44701T), isolated from a smear-ripened cheese.</title>
        <authorList>
            <consortium name="US DOE Joint Genome Institute (JGI-PGF)"/>
            <person name="Walter F."/>
            <person name="Albersmeier A."/>
            <person name="Kalinowski J."/>
            <person name="Ruckert C."/>
        </authorList>
    </citation>
    <scope>NUCLEOTIDE SEQUENCE</scope>
    <source>
        <strain evidence="5">CGMCC 4.7430</strain>
    </source>
</reference>
<sequence>MSEHSAVQAIRSGDVPALRRLLASDPALATARVDGSRTLLHVATDWPGHFPNVAETIAALATAGADINAPFGADHADHADHADRAEHGEHGERGDNGERGGTYAEHAETPLHWAASSDDVKALDALLDADADIEARGAVIAGGTALADAVAFAQWGAARRLVARGAAVEPHHAAALGLLDQVTVSEQGEVNLAFWYACHGGQRQVAEQLVERGATVDWVPPWEPLTPLDAAERHGFTAVAAWLRSLGAHSYQDL</sequence>
<evidence type="ECO:0008006" key="7">
    <source>
        <dbReference type="Google" id="ProtNLM"/>
    </source>
</evidence>
<dbReference type="InterPro" id="IPR002110">
    <property type="entry name" value="Ankyrin_rpt"/>
</dbReference>
<evidence type="ECO:0000313" key="5">
    <source>
        <dbReference type="EMBL" id="GGP10896.1"/>
    </source>
</evidence>
<evidence type="ECO:0000256" key="3">
    <source>
        <dbReference type="PROSITE-ProRule" id="PRU00023"/>
    </source>
</evidence>
<dbReference type="SMART" id="SM00248">
    <property type="entry name" value="ANK"/>
    <property type="match status" value="3"/>
</dbReference>
<evidence type="ECO:0000256" key="4">
    <source>
        <dbReference type="SAM" id="MobiDB-lite"/>
    </source>
</evidence>
<organism evidence="5 6">
    <name type="scientific">Nonomuraea glycinis</name>
    <dbReference type="NCBI Taxonomy" id="2047744"/>
    <lineage>
        <taxon>Bacteria</taxon>
        <taxon>Bacillati</taxon>
        <taxon>Actinomycetota</taxon>
        <taxon>Actinomycetes</taxon>
        <taxon>Streptosporangiales</taxon>
        <taxon>Streptosporangiaceae</taxon>
        <taxon>Nonomuraea</taxon>
    </lineage>
</organism>
<gene>
    <name evidence="5" type="ORF">GCM10012278_52380</name>
</gene>
<comment type="caution">
    <text evidence="5">The sequence shown here is derived from an EMBL/GenBank/DDBJ whole genome shotgun (WGS) entry which is preliminary data.</text>
</comment>
<dbReference type="AlphaFoldDB" id="A0A918E7X5"/>
<evidence type="ECO:0000313" key="6">
    <source>
        <dbReference type="Proteomes" id="UP000660745"/>
    </source>
</evidence>
<dbReference type="Pfam" id="PF00023">
    <property type="entry name" value="Ank"/>
    <property type="match status" value="1"/>
</dbReference>
<dbReference type="PROSITE" id="PS50297">
    <property type="entry name" value="ANK_REP_REGION"/>
    <property type="match status" value="1"/>
</dbReference>
<dbReference type="Gene3D" id="1.25.40.20">
    <property type="entry name" value="Ankyrin repeat-containing domain"/>
    <property type="match status" value="2"/>
</dbReference>
<keyword evidence="6" id="KW-1185">Reference proteome</keyword>
<dbReference type="PROSITE" id="PS50088">
    <property type="entry name" value="ANK_REPEAT"/>
    <property type="match status" value="1"/>
</dbReference>
<dbReference type="PANTHER" id="PTHR24171:SF8">
    <property type="entry name" value="BRCA1-ASSOCIATED RING DOMAIN PROTEIN 1"/>
    <property type="match status" value="1"/>
</dbReference>
<feature type="repeat" description="ANK" evidence="3">
    <location>
        <begin position="106"/>
        <end position="138"/>
    </location>
</feature>
<evidence type="ECO:0000256" key="2">
    <source>
        <dbReference type="ARBA" id="ARBA00023043"/>
    </source>
</evidence>
<protein>
    <recommendedName>
        <fullName evidence="7">Ankyrin repeat domain-containing protein</fullName>
    </recommendedName>
</protein>
<dbReference type="EMBL" id="BMNK01000009">
    <property type="protein sequence ID" value="GGP10896.1"/>
    <property type="molecule type" value="Genomic_DNA"/>
</dbReference>
<feature type="compositionally biased region" description="Basic and acidic residues" evidence="4">
    <location>
        <begin position="84"/>
        <end position="98"/>
    </location>
</feature>
<name>A0A918E7X5_9ACTN</name>
<keyword evidence="2 3" id="KW-0040">ANK repeat</keyword>
<dbReference type="InterPro" id="IPR036770">
    <property type="entry name" value="Ankyrin_rpt-contain_sf"/>
</dbReference>
<keyword evidence="1" id="KW-0677">Repeat</keyword>
<feature type="region of interest" description="Disordered" evidence="4">
    <location>
        <begin position="84"/>
        <end position="103"/>
    </location>
</feature>
<dbReference type="GO" id="GO:0085020">
    <property type="term" value="P:protein K6-linked ubiquitination"/>
    <property type="evidence" value="ECO:0007669"/>
    <property type="project" value="TreeGrafter"/>
</dbReference>
<dbReference type="PANTHER" id="PTHR24171">
    <property type="entry name" value="ANKYRIN REPEAT DOMAIN-CONTAINING PROTEIN 39-RELATED"/>
    <property type="match status" value="1"/>
</dbReference>
<dbReference type="GO" id="GO:0004842">
    <property type="term" value="F:ubiquitin-protein transferase activity"/>
    <property type="evidence" value="ECO:0007669"/>
    <property type="project" value="TreeGrafter"/>
</dbReference>